<dbReference type="UniPathway" id="UPA00071"/>
<dbReference type="Pfam" id="PF01983">
    <property type="entry name" value="CofC"/>
    <property type="match status" value="1"/>
</dbReference>
<sequence length="207" mass="21590">MLWSVIIPVKTTQAAKTRLELPGTDRPQLALAIALDTIAAAASAETVGEVLVVTSDADVQAGVDQIDGAAWISDPGMGLNGAARAGLERATHDARVAMLGDLPALRPTDLDRALLSASAEERSFVPDAEETGTIFVAWRTPATFEPHFGSGSADKHAEAGHVRLPVPATSTLRRDVDTVEHLDAAYELGVGPRTAALLNAARARSVA</sequence>
<dbReference type="RefSeq" id="WP_114117508.1">
    <property type="nucleotide sequence ID" value="NZ_BMHU01000003.1"/>
</dbReference>
<organism evidence="6 7">
    <name type="scientific">Microbacterium sorbitolivorans</name>
    <dbReference type="NCBI Taxonomy" id="1867410"/>
    <lineage>
        <taxon>Bacteria</taxon>
        <taxon>Bacillati</taxon>
        <taxon>Actinomycetota</taxon>
        <taxon>Actinomycetes</taxon>
        <taxon>Micrococcales</taxon>
        <taxon>Microbacteriaceae</taxon>
        <taxon>Microbacterium</taxon>
    </lineage>
</organism>
<evidence type="ECO:0000256" key="2">
    <source>
        <dbReference type="ARBA" id="ARBA00022695"/>
    </source>
</evidence>
<feature type="binding site" evidence="5">
    <location>
        <position position="152"/>
    </location>
    <ligand>
        <name>phosphoenolpyruvate</name>
        <dbReference type="ChEBI" id="CHEBI:58702"/>
    </ligand>
</feature>
<dbReference type="InterPro" id="IPR002835">
    <property type="entry name" value="CofC"/>
</dbReference>
<comment type="pathway">
    <text evidence="5">Cofactor biosynthesis; coenzyme F420 biosynthesis.</text>
</comment>
<dbReference type="NCBIfam" id="TIGR03552">
    <property type="entry name" value="F420_cofC"/>
    <property type="match status" value="1"/>
</dbReference>
<keyword evidence="4 5" id="KW-0342">GTP-binding</keyword>
<dbReference type="EMBL" id="QORO01000002">
    <property type="protein sequence ID" value="RCK59894.1"/>
    <property type="molecule type" value="Genomic_DNA"/>
</dbReference>
<protein>
    <recommendedName>
        <fullName evidence="5">Phosphoenolpyruvate guanylyltransferase</fullName>
        <shortName evidence="5">PEP guanylyltransferase</shortName>
        <ecNumber evidence="5">2.7.7.105</ecNumber>
    </recommendedName>
</protein>
<dbReference type="Proteomes" id="UP000253508">
    <property type="component" value="Unassembled WGS sequence"/>
</dbReference>
<evidence type="ECO:0000256" key="4">
    <source>
        <dbReference type="ARBA" id="ARBA00023134"/>
    </source>
</evidence>
<dbReference type="EC" id="2.7.7.105" evidence="5"/>
<dbReference type="AlphaFoldDB" id="A0A367Y214"/>
<comment type="catalytic activity">
    <reaction evidence="5">
        <text>phosphoenolpyruvate + GTP + H(+) = enolpyruvoyl-2-diphospho-5'-guanosine + diphosphate</text>
        <dbReference type="Rhea" id="RHEA:30519"/>
        <dbReference type="ChEBI" id="CHEBI:15378"/>
        <dbReference type="ChEBI" id="CHEBI:33019"/>
        <dbReference type="ChEBI" id="CHEBI:37565"/>
        <dbReference type="ChEBI" id="CHEBI:58702"/>
        <dbReference type="ChEBI" id="CHEBI:143701"/>
        <dbReference type="EC" id="2.7.7.105"/>
    </reaction>
</comment>
<dbReference type="InterPro" id="IPR029044">
    <property type="entry name" value="Nucleotide-diphossugar_trans"/>
</dbReference>
<evidence type="ECO:0000256" key="1">
    <source>
        <dbReference type="ARBA" id="ARBA00022679"/>
    </source>
</evidence>
<comment type="similarity">
    <text evidence="5">Belongs to the CofC family.</text>
</comment>
<keyword evidence="1 5" id="KW-0808">Transferase</keyword>
<evidence type="ECO:0000313" key="6">
    <source>
        <dbReference type="EMBL" id="RCK59894.1"/>
    </source>
</evidence>
<accession>A0A367Y214</accession>
<feature type="binding site" evidence="5">
    <location>
        <position position="133"/>
    </location>
    <ligand>
        <name>phosphoenolpyruvate</name>
        <dbReference type="ChEBI" id="CHEBI:58702"/>
    </ligand>
</feature>
<proteinExistence type="inferred from homology"/>
<gene>
    <name evidence="6" type="primary">cofC</name>
    <name evidence="5" type="synonym">fbiD</name>
    <name evidence="6" type="ORF">DTO57_07000</name>
</gene>
<comment type="caution">
    <text evidence="6">The sequence shown here is derived from an EMBL/GenBank/DDBJ whole genome shotgun (WGS) entry which is preliminary data.</text>
</comment>
<name>A0A367Y214_9MICO</name>
<dbReference type="PANTHER" id="PTHR40392">
    <property type="entry name" value="2-PHOSPHO-L-LACTATE GUANYLYLTRANSFERASE"/>
    <property type="match status" value="1"/>
</dbReference>
<dbReference type="OrthoDB" id="9151145at2"/>
<dbReference type="GO" id="GO:0043814">
    <property type="term" value="F:phospholactate guanylyltransferase activity"/>
    <property type="evidence" value="ECO:0007669"/>
    <property type="project" value="InterPro"/>
</dbReference>
<evidence type="ECO:0000256" key="3">
    <source>
        <dbReference type="ARBA" id="ARBA00022741"/>
    </source>
</evidence>
<keyword evidence="7" id="KW-1185">Reference proteome</keyword>
<dbReference type="GO" id="GO:0005525">
    <property type="term" value="F:GTP binding"/>
    <property type="evidence" value="ECO:0007669"/>
    <property type="project" value="UniProtKB-KW"/>
</dbReference>
<evidence type="ECO:0000256" key="5">
    <source>
        <dbReference type="HAMAP-Rule" id="MF_02114"/>
    </source>
</evidence>
<keyword evidence="3 5" id="KW-0547">Nucleotide-binding</keyword>
<dbReference type="PANTHER" id="PTHR40392:SF1">
    <property type="entry name" value="2-PHOSPHO-L-LACTATE GUANYLYLTRANSFERASE"/>
    <property type="match status" value="1"/>
</dbReference>
<dbReference type="HAMAP" id="MF_02114">
    <property type="entry name" value="CofC"/>
    <property type="match status" value="1"/>
</dbReference>
<evidence type="ECO:0000313" key="7">
    <source>
        <dbReference type="Proteomes" id="UP000253508"/>
    </source>
</evidence>
<dbReference type="SUPFAM" id="SSF53448">
    <property type="entry name" value="Nucleotide-diphospho-sugar transferases"/>
    <property type="match status" value="1"/>
</dbReference>
<keyword evidence="2 5" id="KW-0548">Nucleotidyltransferase</keyword>
<dbReference type="Gene3D" id="3.90.550.10">
    <property type="entry name" value="Spore Coat Polysaccharide Biosynthesis Protein SpsA, Chain A"/>
    <property type="match status" value="1"/>
</dbReference>
<reference evidence="6 7" key="1">
    <citation type="submission" date="2018-07" db="EMBL/GenBank/DDBJ databases">
        <title>Microbacterium endoborsara sp. nov., a novel actinobacterium isolated from Borszczowia aralocaspica.</title>
        <authorList>
            <person name="An D."/>
        </authorList>
    </citation>
    <scope>NUCLEOTIDE SEQUENCE [LARGE SCALE GENOMIC DNA]</scope>
    <source>
        <strain evidence="6 7">C1.15228</strain>
    </source>
</reference>
<dbReference type="GO" id="GO:0052645">
    <property type="term" value="P:F420-0 metabolic process"/>
    <property type="evidence" value="ECO:0007669"/>
    <property type="project" value="UniProtKB-UniRule"/>
</dbReference>
<comment type="function">
    <text evidence="5">Guanylyltransferase that catalyzes the activation of phosphoenolpyruvate (PEP) as enolpyruvoyl-2-diphospho-5'-guanosine, via the condensation of PEP with GTP. It is involved in the biosynthesis of coenzyme F420, a hydride carrier cofactor.</text>
</comment>
<feature type="binding site" evidence="5">
    <location>
        <position position="149"/>
    </location>
    <ligand>
        <name>phosphoenolpyruvate</name>
        <dbReference type="ChEBI" id="CHEBI:58702"/>
    </ligand>
</feature>